<dbReference type="InterPro" id="IPR011042">
    <property type="entry name" value="6-blade_b-propeller_TolB-like"/>
</dbReference>
<keyword evidence="1" id="KW-0732">Signal</keyword>
<sequence length="655" mass="67261">MKFRLPNLLRLIFVLASYLLTTVSQAQSAAPVVNLIQYAGGPTNSGYSTSEPQGMVTDAQGSTYLKGNFAGTVQFGAFTLTSPGGLPTGYLVKLDQNGNCQWALQHPAFDWSGRSLALDAAGNVYITTSYSESLDFGAIHLTTTGSGIALVVVKIDPAGNYVWARQVEGSCGIVATALAVDAQNNVYLTGWFGTGTIQIGATTLTNTNNSAYNPANLFVAKLSAAGTWLWGAQSVRLSFNYYSEQGTGIAVDAAGSVYVTGSLGSSSASLGATVLTNAGYTDALVAKLSSNGAWEWAYREGAPGYDSGTAVAVDNSGNVLLYGNIHGTPDASSPFSLTPTNGAFEVFVAKLTPAGTVLWATTGGGTEAEVAGNLVLDAAGNAYVTGWFDSAPARFGPTELTNTGQVPNHDVFVAKVSGTGQWQWALAAAGSYMEAGIDVSVDAQENVWLTGITRSATLAMGPLVLTGIYPRGYGFLARLVKGQLASVTAIAPSSGAPGQTVTITGTNFTGVNGVAFNGIPAPAFTVFSATSLQATVPGGASSGPVTVQTAAGSSGPGSLFQVIPLAAASALDAAVRVWPNPVSHNASLYLELPGSISAGHMAQISLTTMLGQTALRQNFSGRSTRVPLVALAPGVYVLTLRLTGQTPVIRRIIIE</sequence>
<evidence type="ECO:0000256" key="1">
    <source>
        <dbReference type="SAM" id="SignalP"/>
    </source>
</evidence>
<accession>A0ABP7RP83</accession>
<dbReference type="RefSeq" id="WP_345071292.1">
    <property type="nucleotide sequence ID" value="NZ_BAABDJ010000006.1"/>
</dbReference>
<proteinExistence type="predicted"/>
<dbReference type="PANTHER" id="PTHR35580:SF1">
    <property type="entry name" value="PHYTASE-LIKE DOMAIN-CONTAINING PROTEIN"/>
    <property type="match status" value="1"/>
</dbReference>
<dbReference type="SUPFAM" id="SSF63829">
    <property type="entry name" value="Calcium-dependent phosphotriesterase"/>
    <property type="match status" value="1"/>
</dbReference>
<dbReference type="Gene3D" id="2.60.40.10">
    <property type="entry name" value="Immunoglobulins"/>
    <property type="match status" value="1"/>
</dbReference>
<feature type="signal peptide" evidence="1">
    <location>
        <begin position="1"/>
        <end position="26"/>
    </location>
</feature>
<evidence type="ECO:0000313" key="3">
    <source>
        <dbReference type="EMBL" id="GAA4000247.1"/>
    </source>
</evidence>
<dbReference type="NCBIfam" id="TIGR04183">
    <property type="entry name" value="Por_Secre_tail"/>
    <property type="match status" value="1"/>
</dbReference>
<keyword evidence="4" id="KW-1185">Reference proteome</keyword>
<name>A0ABP7RP83_9BACT</name>
<dbReference type="Pfam" id="PF01833">
    <property type="entry name" value="TIG"/>
    <property type="match status" value="1"/>
</dbReference>
<evidence type="ECO:0000313" key="4">
    <source>
        <dbReference type="Proteomes" id="UP001500567"/>
    </source>
</evidence>
<dbReference type="EMBL" id="BAABDJ010000006">
    <property type="protein sequence ID" value="GAA4000247.1"/>
    <property type="molecule type" value="Genomic_DNA"/>
</dbReference>
<feature type="chain" id="PRO_5046688921" description="IPT/TIG domain-containing protein" evidence="1">
    <location>
        <begin position="27"/>
        <end position="655"/>
    </location>
</feature>
<dbReference type="SUPFAM" id="SSF81296">
    <property type="entry name" value="E set domains"/>
    <property type="match status" value="1"/>
</dbReference>
<gene>
    <name evidence="3" type="ORF">GCM10022408_09110</name>
</gene>
<dbReference type="InterPro" id="IPR052918">
    <property type="entry name" value="Motility_Chemotaxis_Reg"/>
</dbReference>
<dbReference type="Proteomes" id="UP001500567">
    <property type="component" value="Unassembled WGS sequence"/>
</dbReference>
<dbReference type="InterPro" id="IPR002909">
    <property type="entry name" value="IPT_dom"/>
</dbReference>
<feature type="domain" description="IPT/TIG" evidence="2">
    <location>
        <begin position="486"/>
        <end position="552"/>
    </location>
</feature>
<evidence type="ECO:0000259" key="2">
    <source>
        <dbReference type="Pfam" id="PF01833"/>
    </source>
</evidence>
<dbReference type="Gene3D" id="2.120.10.30">
    <property type="entry name" value="TolB, C-terminal domain"/>
    <property type="match status" value="1"/>
</dbReference>
<reference evidence="4" key="1">
    <citation type="journal article" date="2019" name="Int. J. Syst. Evol. Microbiol.">
        <title>The Global Catalogue of Microorganisms (GCM) 10K type strain sequencing project: providing services to taxonomists for standard genome sequencing and annotation.</title>
        <authorList>
            <consortium name="The Broad Institute Genomics Platform"/>
            <consortium name="The Broad Institute Genome Sequencing Center for Infectious Disease"/>
            <person name="Wu L."/>
            <person name="Ma J."/>
        </authorList>
    </citation>
    <scope>NUCLEOTIDE SEQUENCE [LARGE SCALE GENOMIC DNA]</scope>
    <source>
        <strain evidence="4">JCM 17224</strain>
    </source>
</reference>
<organism evidence="3 4">
    <name type="scientific">Hymenobacter fastidiosus</name>
    <dbReference type="NCBI Taxonomy" id="486264"/>
    <lineage>
        <taxon>Bacteria</taxon>
        <taxon>Pseudomonadati</taxon>
        <taxon>Bacteroidota</taxon>
        <taxon>Cytophagia</taxon>
        <taxon>Cytophagales</taxon>
        <taxon>Hymenobacteraceae</taxon>
        <taxon>Hymenobacter</taxon>
    </lineage>
</organism>
<comment type="caution">
    <text evidence="3">The sequence shown here is derived from an EMBL/GenBank/DDBJ whole genome shotgun (WGS) entry which is preliminary data.</text>
</comment>
<dbReference type="PANTHER" id="PTHR35580">
    <property type="entry name" value="CELL SURFACE GLYCOPROTEIN (S-LAYER PROTEIN)-LIKE PROTEIN"/>
    <property type="match status" value="1"/>
</dbReference>
<dbReference type="InterPro" id="IPR014756">
    <property type="entry name" value="Ig_E-set"/>
</dbReference>
<protein>
    <recommendedName>
        <fullName evidence="2">IPT/TIG domain-containing protein</fullName>
    </recommendedName>
</protein>
<dbReference type="InterPro" id="IPR013783">
    <property type="entry name" value="Ig-like_fold"/>
</dbReference>
<dbReference type="InterPro" id="IPR026444">
    <property type="entry name" value="Secre_tail"/>
</dbReference>